<dbReference type="SUPFAM" id="SSF57716">
    <property type="entry name" value="Glucocorticoid receptor-like (DNA-binding domain)"/>
    <property type="match status" value="1"/>
</dbReference>
<evidence type="ECO:0000256" key="4">
    <source>
        <dbReference type="PROSITE-ProRule" id="PRU00510"/>
    </source>
</evidence>
<protein>
    <submittedName>
        <fullName evidence="6">General stress protein 16O</fullName>
    </submittedName>
</protein>
<keyword evidence="3" id="KW-0862">Zinc</keyword>
<feature type="domain" description="Zinc finger DksA/TraR C4-type" evidence="5">
    <location>
        <begin position="87"/>
        <end position="119"/>
    </location>
</feature>
<dbReference type="NCBIfam" id="TIGR02890">
    <property type="entry name" value="bacill_yteA"/>
    <property type="match status" value="1"/>
</dbReference>
<evidence type="ECO:0000256" key="1">
    <source>
        <dbReference type="ARBA" id="ARBA00022723"/>
    </source>
</evidence>
<evidence type="ECO:0000313" key="6">
    <source>
        <dbReference type="EMBL" id="OPJ62394.1"/>
    </source>
</evidence>
<dbReference type="InterPro" id="IPR014240">
    <property type="entry name" value="YteA"/>
</dbReference>
<accession>A0A1V4IRF9</accession>
<dbReference type="RefSeq" id="WP_079423384.1">
    <property type="nucleotide sequence ID" value="NZ_MZGV01000015.1"/>
</dbReference>
<dbReference type="STRING" id="1450648.CLORY_17630"/>
<dbReference type="Pfam" id="PF01258">
    <property type="entry name" value="zf-dskA_traR"/>
    <property type="match status" value="1"/>
</dbReference>
<dbReference type="Proteomes" id="UP000190080">
    <property type="component" value="Unassembled WGS sequence"/>
</dbReference>
<keyword evidence="7" id="KW-1185">Reference proteome</keyword>
<organism evidence="6 7">
    <name type="scientific">Clostridium oryzae</name>
    <dbReference type="NCBI Taxonomy" id="1450648"/>
    <lineage>
        <taxon>Bacteria</taxon>
        <taxon>Bacillati</taxon>
        <taxon>Bacillota</taxon>
        <taxon>Clostridia</taxon>
        <taxon>Eubacteriales</taxon>
        <taxon>Clostridiaceae</taxon>
        <taxon>Clostridium</taxon>
    </lineage>
</organism>
<evidence type="ECO:0000256" key="3">
    <source>
        <dbReference type="ARBA" id="ARBA00022833"/>
    </source>
</evidence>
<dbReference type="PANTHER" id="PTHR33823">
    <property type="entry name" value="RNA POLYMERASE-BINDING TRANSCRIPTION FACTOR DKSA-RELATED"/>
    <property type="match status" value="1"/>
</dbReference>
<keyword evidence="1" id="KW-0479">Metal-binding</keyword>
<evidence type="ECO:0000313" key="7">
    <source>
        <dbReference type="Proteomes" id="UP000190080"/>
    </source>
</evidence>
<name>A0A1V4IRF9_9CLOT</name>
<feature type="zinc finger region" description="dksA C4-type" evidence="4">
    <location>
        <begin position="92"/>
        <end position="116"/>
    </location>
</feature>
<dbReference type="EMBL" id="MZGV01000015">
    <property type="protein sequence ID" value="OPJ62394.1"/>
    <property type="molecule type" value="Genomic_DNA"/>
</dbReference>
<proteinExistence type="predicted"/>
<evidence type="ECO:0000259" key="5">
    <source>
        <dbReference type="Pfam" id="PF01258"/>
    </source>
</evidence>
<comment type="caution">
    <text evidence="6">The sequence shown here is derived from an EMBL/GenBank/DDBJ whole genome shotgun (WGS) entry which is preliminary data.</text>
</comment>
<dbReference type="InterPro" id="IPR000962">
    <property type="entry name" value="Znf_DskA_TraR"/>
</dbReference>
<dbReference type="PROSITE" id="PS51128">
    <property type="entry name" value="ZF_DKSA_2"/>
    <property type="match status" value="1"/>
</dbReference>
<dbReference type="OrthoDB" id="9811543at2"/>
<dbReference type="InterPro" id="IPR037187">
    <property type="entry name" value="DnaK_N"/>
</dbReference>
<gene>
    <name evidence="6" type="primary">yocK</name>
    <name evidence="6" type="ORF">CLORY_17630</name>
</gene>
<dbReference type="GO" id="GO:0008270">
    <property type="term" value="F:zinc ion binding"/>
    <property type="evidence" value="ECO:0007669"/>
    <property type="project" value="UniProtKB-KW"/>
</dbReference>
<dbReference type="SUPFAM" id="SSF109635">
    <property type="entry name" value="DnaK suppressor protein DksA, alpha-hairpin domain"/>
    <property type="match status" value="1"/>
</dbReference>
<sequence length="201" mass="23459">MDRERLTYYKDKLIKEKKRVNEAIEQLNDNDMTKYNVDIASELSFYDNHPSDIATETFQVEMGRSLEANETSMLDKINDALKAIDEGSYGKCKKCGKDIEEERLEALPYAENCIRCQQTISAERTYNSTRRVPEESVLRPLGFGFTHYNEGEIGVDAEDTYQMVQMFDRNKDITGYHNEDDDYVEEVERISNQEYKNQLPD</sequence>
<dbReference type="PANTHER" id="PTHR33823:SF4">
    <property type="entry name" value="GENERAL STRESS PROTEIN 16O"/>
    <property type="match status" value="1"/>
</dbReference>
<evidence type="ECO:0000256" key="2">
    <source>
        <dbReference type="ARBA" id="ARBA00022771"/>
    </source>
</evidence>
<dbReference type="AlphaFoldDB" id="A0A1V4IRF9"/>
<dbReference type="Gene3D" id="1.20.120.910">
    <property type="entry name" value="DksA, coiled-coil domain"/>
    <property type="match status" value="1"/>
</dbReference>
<reference evidence="6 7" key="1">
    <citation type="submission" date="2017-03" db="EMBL/GenBank/DDBJ databases">
        <title>Genome sequence of Clostridium oryzae DSM 28571.</title>
        <authorList>
            <person name="Poehlein A."/>
            <person name="Daniel R."/>
        </authorList>
    </citation>
    <scope>NUCLEOTIDE SEQUENCE [LARGE SCALE GENOMIC DNA]</scope>
    <source>
        <strain evidence="6 7">DSM 28571</strain>
    </source>
</reference>
<keyword evidence="2" id="KW-0863">Zinc-finger</keyword>